<dbReference type="InterPro" id="IPR050930">
    <property type="entry name" value="MFS_Vesicular_Transporter"/>
</dbReference>
<evidence type="ECO:0000313" key="7">
    <source>
        <dbReference type="EMBL" id="PXF48362.1"/>
    </source>
</evidence>
<gene>
    <name evidence="7" type="ORF">BWQ96_01822</name>
</gene>
<dbReference type="GO" id="GO:0022857">
    <property type="term" value="F:transmembrane transporter activity"/>
    <property type="evidence" value="ECO:0007669"/>
    <property type="project" value="TreeGrafter"/>
</dbReference>
<feature type="transmembrane region" description="Helical" evidence="6">
    <location>
        <begin position="218"/>
        <end position="236"/>
    </location>
</feature>
<keyword evidence="3 6" id="KW-0812">Transmembrane</keyword>
<comment type="caution">
    <text evidence="7">The sequence shown here is derived from an EMBL/GenBank/DDBJ whole genome shotgun (WGS) entry which is preliminary data.</text>
</comment>
<reference evidence="7 8" key="1">
    <citation type="journal article" date="2018" name="Mol. Biol. Evol.">
        <title>Analysis of the draft genome of the red seaweed Gracilariopsis chorda provides insights into genome size evolution in Rhodophyta.</title>
        <authorList>
            <person name="Lee J."/>
            <person name="Yang E.C."/>
            <person name="Graf L."/>
            <person name="Yang J.H."/>
            <person name="Qiu H."/>
            <person name="Zel Zion U."/>
            <person name="Chan C.X."/>
            <person name="Stephens T.G."/>
            <person name="Weber A.P.M."/>
            <person name="Boo G.H."/>
            <person name="Boo S.M."/>
            <person name="Kim K.M."/>
            <person name="Shin Y."/>
            <person name="Jung M."/>
            <person name="Lee S.J."/>
            <person name="Yim H.S."/>
            <person name="Lee J.H."/>
            <person name="Bhattacharya D."/>
            <person name="Yoon H.S."/>
        </authorList>
    </citation>
    <scope>NUCLEOTIDE SEQUENCE [LARGE SCALE GENOMIC DNA]</scope>
    <source>
        <strain evidence="7 8">SKKU-2015</strain>
        <tissue evidence="7">Whole body</tissue>
    </source>
</reference>
<sequence>MSGAAVGAALMTEEGDGRMRLMEDEEEDNAGAGLGRRAVHAALTHATYAAAAPVLPLLGVRSAFGVAAALGAFVLPPLLLPVAVLANRRALRSALHAVAAVPPLLLALRVCPPLALAVAGTVALAQHASLVAARAHRRVLAMRLALLHSFIAAAAVLAPPLAAALFRFPTLPFFALALAHAVLVPFALRDDHKRVHAPQIAPSEASPALPSLREHPRLILVLIAMLASAATSSYLRPLLVPYMAPDNTLSSYMRPALLFSLHAVAAFLAETLVPPLLTNHITLRTAVSLGILTALTGVSLVHHSFITIGLFFMALGSSASLVLAVSDIAATTNQPLNSVTDPIAVLAARTFSCGEALGMFLAGVLAERSGFDFAILVWYRVMIVVALIVVVPHLVLRCCTPFAFLLATSASTSDLSHEQTPLLDNHTAQSSNYTFTTSV</sequence>
<feature type="transmembrane region" description="Helical" evidence="6">
    <location>
        <begin position="171"/>
        <end position="188"/>
    </location>
</feature>
<feature type="transmembrane region" description="Helical" evidence="6">
    <location>
        <begin position="289"/>
        <end position="315"/>
    </location>
</feature>
<feature type="transmembrane region" description="Helical" evidence="6">
    <location>
        <begin position="377"/>
        <end position="396"/>
    </location>
</feature>
<dbReference type="InterPro" id="IPR036259">
    <property type="entry name" value="MFS_trans_sf"/>
</dbReference>
<evidence type="ECO:0000256" key="4">
    <source>
        <dbReference type="ARBA" id="ARBA00022989"/>
    </source>
</evidence>
<keyword evidence="5 6" id="KW-0472">Membrane</keyword>
<dbReference type="EMBL" id="NBIV01000014">
    <property type="protein sequence ID" value="PXF48362.1"/>
    <property type="molecule type" value="Genomic_DNA"/>
</dbReference>
<organism evidence="7 8">
    <name type="scientific">Gracilariopsis chorda</name>
    <dbReference type="NCBI Taxonomy" id="448386"/>
    <lineage>
        <taxon>Eukaryota</taxon>
        <taxon>Rhodophyta</taxon>
        <taxon>Florideophyceae</taxon>
        <taxon>Rhodymeniophycidae</taxon>
        <taxon>Gracilariales</taxon>
        <taxon>Gracilariaceae</taxon>
        <taxon>Gracilariopsis</taxon>
    </lineage>
</organism>
<dbReference type="PANTHER" id="PTHR23506:SF23">
    <property type="entry name" value="GH10249P"/>
    <property type="match status" value="1"/>
</dbReference>
<evidence type="ECO:0000256" key="3">
    <source>
        <dbReference type="ARBA" id="ARBA00022692"/>
    </source>
</evidence>
<evidence type="ECO:0000313" key="8">
    <source>
        <dbReference type="Proteomes" id="UP000247409"/>
    </source>
</evidence>
<dbReference type="Proteomes" id="UP000247409">
    <property type="component" value="Unassembled WGS sequence"/>
</dbReference>
<comment type="subcellular location">
    <subcellularLocation>
        <location evidence="1">Membrane</location>
        <topology evidence="1">Multi-pass membrane protein</topology>
    </subcellularLocation>
</comment>
<keyword evidence="8" id="KW-1185">Reference proteome</keyword>
<feature type="transmembrane region" description="Helical" evidence="6">
    <location>
        <begin position="256"/>
        <end position="277"/>
    </location>
</feature>
<dbReference type="SUPFAM" id="SSF103473">
    <property type="entry name" value="MFS general substrate transporter"/>
    <property type="match status" value="1"/>
</dbReference>
<evidence type="ECO:0000256" key="2">
    <source>
        <dbReference type="ARBA" id="ARBA00022448"/>
    </source>
</evidence>
<accession>A0A2V3J2M9</accession>
<feature type="transmembrane region" description="Helical" evidence="6">
    <location>
        <begin position="63"/>
        <end position="83"/>
    </location>
</feature>
<protein>
    <submittedName>
        <fullName evidence="7">Uncharacterized protein</fullName>
    </submittedName>
</protein>
<dbReference type="PANTHER" id="PTHR23506">
    <property type="entry name" value="GH10249P"/>
    <property type="match status" value="1"/>
</dbReference>
<name>A0A2V3J2M9_9FLOR</name>
<evidence type="ECO:0000256" key="1">
    <source>
        <dbReference type="ARBA" id="ARBA00004141"/>
    </source>
</evidence>
<dbReference type="AlphaFoldDB" id="A0A2V3J2M9"/>
<evidence type="ECO:0000256" key="6">
    <source>
        <dbReference type="SAM" id="Phobius"/>
    </source>
</evidence>
<dbReference type="GO" id="GO:0016020">
    <property type="term" value="C:membrane"/>
    <property type="evidence" value="ECO:0007669"/>
    <property type="project" value="UniProtKB-SubCell"/>
</dbReference>
<proteinExistence type="predicted"/>
<evidence type="ECO:0000256" key="5">
    <source>
        <dbReference type="ARBA" id="ARBA00023136"/>
    </source>
</evidence>
<keyword evidence="4 6" id="KW-1133">Transmembrane helix</keyword>
<dbReference type="Gene3D" id="1.20.1250.20">
    <property type="entry name" value="MFS general substrate transporter like domains"/>
    <property type="match status" value="1"/>
</dbReference>
<keyword evidence="2" id="KW-0813">Transport</keyword>
<feature type="transmembrane region" description="Helical" evidence="6">
    <location>
        <begin position="145"/>
        <end position="165"/>
    </location>
</feature>